<dbReference type="Pfam" id="PF00999">
    <property type="entry name" value="Na_H_Exchanger"/>
    <property type="match status" value="1"/>
</dbReference>
<keyword evidence="9 11" id="KW-0472">Membrane</keyword>
<feature type="transmembrane region" description="Helical" evidence="11">
    <location>
        <begin position="219"/>
        <end position="238"/>
    </location>
</feature>
<dbReference type="GO" id="GO:0015297">
    <property type="term" value="F:antiporter activity"/>
    <property type="evidence" value="ECO:0007669"/>
    <property type="project" value="UniProtKB-KW"/>
</dbReference>
<dbReference type="RefSeq" id="WP_064631153.1">
    <property type="nucleotide sequence ID" value="NZ_LQYE01000027.1"/>
</dbReference>
<keyword evidence="7" id="KW-0915">Sodium</keyword>
<feature type="transmembrane region" description="Helical" evidence="11">
    <location>
        <begin position="277"/>
        <end position="294"/>
    </location>
</feature>
<reference evidence="13 14" key="1">
    <citation type="submission" date="2016-01" db="EMBL/GenBank/DDBJ databases">
        <title>Mycobacterium immunogenum strain CD11_6 genome sequencing and assembly.</title>
        <authorList>
            <person name="Kaur G."/>
            <person name="Nair G.R."/>
            <person name="Mayilraj S."/>
        </authorList>
    </citation>
    <scope>NUCLEOTIDE SEQUENCE [LARGE SCALE GENOMIC DNA]</scope>
    <source>
        <strain evidence="13 14">CD11-6</strain>
    </source>
</reference>
<protein>
    <submittedName>
        <fullName evidence="13">Sodium:proton antiporter</fullName>
    </submittedName>
</protein>
<evidence type="ECO:0000256" key="8">
    <source>
        <dbReference type="ARBA" id="ARBA00023065"/>
    </source>
</evidence>
<evidence type="ECO:0000256" key="9">
    <source>
        <dbReference type="ARBA" id="ARBA00023136"/>
    </source>
</evidence>
<feature type="transmembrane region" description="Helical" evidence="11">
    <location>
        <begin position="396"/>
        <end position="414"/>
    </location>
</feature>
<evidence type="ECO:0000256" key="10">
    <source>
        <dbReference type="ARBA" id="ARBA00023201"/>
    </source>
</evidence>
<evidence type="ECO:0000256" key="7">
    <source>
        <dbReference type="ARBA" id="ARBA00023053"/>
    </source>
</evidence>
<comment type="caution">
    <text evidence="13">The sequence shown here is derived from an EMBL/GenBank/DDBJ whole genome shotgun (WGS) entry which is preliminary data.</text>
</comment>
<dbReference type="GO" id="GO:0016020">
    <property type="term" value="C:membrane"/>
    <property type="evidence" value="ECO:0007669"/>
    <property type="project" value="UniProtKB-SubCell"/>
</dbReference>
<feature type="transmembrane region" description="Helical" evidence="11">
    <location>
        <begin position="16"/>
        <end position="38"/>
    </location>
</feature>
<dbReference type="AlphaFoldDB" id="A0A179VD19"/>
<feature type="transmembrane region" description="Helical" evidence="11">
    <location>
        <begin position="50"/>
        <end position="66"/>
    </location>
</feature>
<proteinExistence type="inferred from homology"/>
<dbReference type="GO" id="GO:0006814">
    <property type="term" value="P:sodium ion transport"/>
    <property type="evidence" value="ECO:0007669"/>
    <property type="project" value="UniProtKB-KW"/>
</dbReference>
<keyword evidence="10" id="KW-0739">Sodium transport</keyword>
<evidence type="ECO:0000256" key="3">
    <source>
        <dbReference type="ARBA" id="ARBA00022448"/>
    </source>
</evidence>
<dbReference type="Proteomes" id="UP000186919">
    <property type="component" value="Unassembled WGS sequence"/>
</dbReference>
<dbReference type="EMBL" id="LQYE01000027">
    <property type="protein sequence ID" value="OAT68186.1"/>
    <property type="molecule type" value="Genomic_DNA"/>
</dbReference>
<organism evidence="13 14">
    <name type="scientific">Mycobacteroides immunogenum</name>
    <dbReference type="NCBI Taxonomy" id="83262"/>
    <lineage>
        <taxon>Bacteria</taxon>
        <taxon>Bacillati</taxon>
        <taxon>Actinomycetota</taxon>
        <taxon>Actinomycetes</taxon>
        <taxon>Mycobacteriales</taxon>
        <taxon>Mycobacteriaceae</taxon>
        <taxon>Mycobacteroides</taxon>
    </lineage>
</organism>
<dbReference type="InterPro" id="IPR038770">
    <property type="entry name" value="Na+/solute_symporter_sf"/>
</dbReference>
<feature type="transmembrane region" description="Helical" evidence="11">
    <location>
        <begin position="111"/>
        <end position="136"/>
    </location>
</feature>
<evidence type="ECO:0000256" key="4">
    <source>
        <dbReference type="ARBA" id="ARBA00022449"/>
    </source>
</evidence>
<evidence type="ECO:0000256" key="2">
    <source>
        <dbReference type="ARBA" id="ARBA00005551"/>
    </source>
</evidence>
<dbReference type="GO" id="GO:1902600">
    <property type="term" value="P:proton transmembrane transport"/>
    <property type="evidence" value="ECO:0007669"/>
    <property type="project" value="InterPro"/>
</dbReference>
<dbReference type="InterPro" id="IPR006153">
    <property type="entry name" value="Cation/H_exchanger_TM"/>
</dbReference>
<feature type="transmembrane region" description="Helical" evidence="11">
    <location>
        <begin position="148"/>
        <end position="171"/>
    </location>
</feature>
<keyword evidence="5 11" id="KW-0812">Transmembrane</keyword>
<feature type="transmembrane region" description="Helical" evidence="11">
    <location>
        <begin position="301"/>
        <end position="319"/>
    </location>
</feature>
<comment type="subcellular location">
    <subcellularLocation>
        <location evidence="1">Membrane</location>
        <topology evidence="1">Multi-pass membrane protein</topology>
    </subcellularLocation>
</comment>
<evidence type="ECO:0000259" key="12">
    <source>
        <dbReference type="Pfam" id="PF00999"/>
    </source>
</evidence>
<evidence type="ECO:0000256" key="11">
    <source>
        <dbReference type="SAM" id="Phobius"/>
    </source>
</evidence>
<dbReference type="PANTHER" id="PTHR43562:SF3">
    <property type="entry name" value="SODIUM ION_PROTON EXCHANGER (EUROFUNG)"/>
    <property type="match status" value="1"/>
</dbReference>
<feature type="transmembrane region" description="Helical" evidence="11">
    <location>
        <begin position="331"/>
        <end position="353"/>
    </location>
</feature>
<keyword evidence="8" id="KW-0406">Ion transport</keyword>
<keyword evidence="3" id="KW-0813">Transport</keyword>
<evidence type="ECO:0000313" key="14">
    <source>
        <dbReference type="Proteomes" id="UP000186919"/>
    </source>
</evidence>
<feature type="transmembrane region" description="Helical" evidence="11">
    <location>
        <begin position="365"/>
        <end position="384"/>
    </location>
</feature>
<evidence type="ECO:0000256" key="5">
    <source>
        <dbReference type="ARBA" id="ARBA00022692"/>
    </source>
</evidence>
<sequence>MSNAAVLAAGALPKDVSLIFFADLVILLVAALACGAAANKIGLPKMVGEIAAGVLLGPTVFGRLFPETAGVLFPSAGAGSEIISGLCLLAVVLLVGVAGMHVDVDKLKQRLAGIAAISALGLAIPLAGGIAIGYMVPEPLRPAAVDRTVFALFLGTAVAVSAIPVIARILMDLGLASHEIAQVILAAAIIDDVAGWLLLSVVTGMAADAGAGGLAALKMAAVAIAAVAALAVLVRPALRKRLARQCSRWSAPTSTTVTVATIIVCATAGQLLGFEPVIGAFFAGILVTAATPSGSRVHKPLHAMAVAFFGPIFFATIGLQLDLGRLLSGPVLALTATICVVAVLSKFLGAGLGARISGFSWPESIAIGAGLNTRGVIQIVIAMVGVRCGVFSPEVFTALVVTTIATTAIAGPVLTRALAPSRLPVAPVSNPTKEPALNR</sequence>
<keyword evidence="6 11" id="KW-1133">Transmembrane helix</keyword>
<feature type="transmembrane region" description="Helical" evidence="11">
    <location>
        <begin position="183"/>
        <end position="207"/>
    </location>
</feature>
<comment type="similarity">
    <text evidence="2">Belongs to the monovalent cation:proton antiporter 2 (CPA2) transporter (TC 2.A.37) family.</text>
</comment>
<dbReference type="Gene3D" id="1.20.1530.20">
    <property type="match status" value="1"/>
</dbReference>
<feature type="transmembrane region" description="Helical" evidence="11">
    <location>
        <begin position="250"/>
        <end position="271"/>
    </location>
</feature>
<dbReference type="PANTHER" id="PTHR43562">
    <property type="entry name" value="NAPA-TYPE SODIUM/HYDROGEN ANTIPORTER"/>
    <property type="match status" value="1"/>
</dbReference>
<gene>
    <name evidence="13" type="ORF">AWB85_10135</name>
</gene>
<keyword evidence="4" id="KW-0050">Antiport</keyword>
<evidence type="ECO:0000256" key="6">
    <source>
        <dbReference type="ARBA" id="ARBA00022989"/>
    </source>
</evidence>
<evidence type="ECO:0000256" key="1">
    <source>
        <dbReference type="ARBA" id="ARBA00004141"/>
    </source>
</evidence>
<feature type="domain" description="Cation/H+ exchanger transmembrane" evidence="12">
    <location>
        <begin position="29"/>
        <end position="418"/>
    </location>
</feature>
<feature type="transmembrane region" description="Helical" evidence="11">
    <location>
        <begin position="78"/>
        <end position="99"/>
    </location>
</feature>
<accession>A0A179VD19</accession>
<name>A0A179VD19_9MYCO</name>
<evidence type="ECO:0000313" key="13">
    <source>
        <dbReference type="EMBL" id="OAT68186.1"/>
    </source>
</evidence>